<organism evidence="1 2">
    <name type="scientific">Tanacetum coccineum</name>
    <dbReference type="NCBI Taxonomy" id="301880"/>
    <lineage>
        <taxon>Eukaryota</taxon>
        <taxon>Viridiplantae</taxon>
        <taxon>Streptophyta</taxon>
        <taxon>Embryophyta</taxon>
        <taxon>Tracheophyta</taxon>
        <taxon>Spermatophyta</taxon>
        <taxon>Magnoliopsida</taxon>
        <taxon>eudicotyledons</taxon>
        <taxon>Gunneridae</taxon>
        <taxon>Pentapetalae</taxon>
        <taxon>asterids</taxon>
        <taxon>campanulids</taxon>
        <taxon>Asterales</taxon>
        <taxon>Asteraceae</taxon>
        <taxon>Asteroideae</taxon>
        <taxon>Anthemideae</taxon>
        <taxon>Anthemidinae</taxon>
        <taxon>Tanacetum</taxon>
    </lineage>
</organism>
<name>A0ABQ4XLP2_9ASTR</name>
<evidence type="ECO:0000313" key="2">
    <source>
        <dbReference type="Proteomes" id="UP001151760"/>
    </source>
</evidence>
<dbReference type="EMBL" id="BQNB010009636">
    <property type="protein sequence ID" value="GJS66272.1"/>
    <property type="molecule type" value="Genomic_DNA"/>
</dbReference>
<dbReference type="Proteomes" id="UP001151760">
    <property type="component" value="Unassembled WGS sequence"/>
</dbReference>
<accession>A0ABQ4XLP2</accession>
<keyword evidence="2" id="KW-1185">Reference proteome</keyword>
<comment type="caution">
    <text evidence="1">The sequence shown here is derived from an EMBL/GenBank/DDBJ whole genome shotgun (WGS) entry which is preliminary data.</text>
</comment>
<sequence length="100" mass="11722">MQRFSGKEFPRDGDMVLDTLLNNNPTRIRRYPEEFLVLIGLSRLWYAPAARPIFYDEDEEEMRLQDFIKVPNPFDVVCAKKKLPENEKHILEQTAAPPSD</sequence>
<reference evidence="1" key="2">
    <citation type="submission" date="2022-01" db="EMBL/GenBank/DDBJ databases">
        <authorList>
            <person name="Yamashiro T."/>
            <person name="Shiraishi A."/>
            <person name="Satake H."/>
            <person name="Nakayama K."/>
        </authorList>
    </citation>
    <scope>NUCLEOTIDE SEQUENCE</scope>
</reference>
<proteinExistence type="predicted"/>
<protein>
    <submittedName>
        <fullName evidence="1">Uncharacterized protein</fullName>
    </submittedName>
</protein>
<evidence type="ECO:0000313" key="1">
    <source>
        <dbReference type="EMBL" id="GJS66272.1"/>
    </source>
</evidence>
<reference evidence="1" key="1">
    <citation type="journal article" date="2022" name="Int. J. Mol. Sci.">
        <title>Draft Genome of Tanacetum Coccineum: Genomic Comparison of Closely Related Tanacetum-Family Plants.</title>
        <authorList>
            <person name="Yamashiro T."/>
            <person name="Shiraishi A."/>
            <person name="Nakayama K."/>
            <person name="Satake H."/>
        </authorList>
    </citation>
    <scope>NUCLEOTIDE SEQUENCE</scope>
</reference>
<gene>
    <name evidence="1" type="ORF">Tco_0680836</name>
</gene>